<evidence type="ECO:0000256" key="18">
    <source>
        <dbReference type="ARBA" id="ARBA00051403"/>
    </source>
</evidence>
<keyword evidence="30" id="KW-1185">Reference proteome</keyword>
<evidence type="ECO:0000256" key="25">
    <source>
        <dbReference type="ARBA" id="ARBA00081925"/>
    </source>
</evidence>
<sequence length="532" mass="58444">MDNDEEETSLVSTDVAKPKECLGARNVLCILGFLGFANVYAMRVNLSVAIVAMVNNTAIPHVNSSSADACPEPPPTNNTAPPKEGEFEWDEKTQGLILGSFFWGYIFTNIIGGRLGELVGGKIIFGIGVLITSVLTLLTPIVARTSTTLLIALRVLEGFGEGVTFPAMNSLMAKWIPPSERSQSSSLVFAGAQFGTVVSLPICGILCQSDFLGGWPSVFYVFGVCGILWFTIWMLLVSNSPENHPRISHNERIYIKESLKQDSSHSKTASIPWRHIFTSLPFWAILVAHVAQNWGFYTLLTELPTFMKNILHFDIKQNSFMSALPYLIMWIFSIFIGHLADFLISKRYISKTTSRRLFNSIGTYCPMICLVGAGYAGCDSTLVITLLTLAVGINGGIYSGYMLSHLDLAPNFAGTLMGITNTVATAPGFLAPQLVGHLISGNETIERWQIVFWISSIIYFVGNTFYILFITAEEQPWNKLEKLSDSVPTSPSQYGSMGGQSHPADEWPNSTQEEPASGSYKEQQQTVTSQDF</sequence>
<evidence type="ECO:0000256" key="11">
    <source>
        <dbReference type="ARBA" id="ARBA00023136"/>
    </source>
</evidence>
<organism evidence="29 30">
    <name type="scientific">Meganyctiphanes norvegica</name>
    <name type="common">Northern krill</name>
    <name type="synonym">Thysanopoda norvegica</name>
    <dbReference type="NCBI Taxonomy" id="48144"/>
    <lineage>
        <taxon>Eukaryota</taxon>
        <taxon>Metazoa</taxon>
        <taxon>Ecdysozoa</taxon>
        <taxon>Arthropoda</taxon>
        <taxon>Crustacea</taxon>
        <taxon>Multicrustacea</taxon>
        <taxon>Malacostraca</taxon>
        <taxon>Eumalacostraca</taxon>
        <taxon>Eucarida</taxon>
        <taxon>Euphausiacea</taxon>
        <taxon>Euphausiidae</taxon>
        <taxon>Meganyctiphanes</taxon>
    </lineage>
</organism>
<evidence type="ECO:0000256" key="7">
    <source>
        <dbReference type="ARBA" id="ARBA00022692"/>
    </source>
</evidence>
<feature type="transmembrane region" description="Helical" evidence="27">
    <location>
        <begin position="382"/>
        <end position="401"/>
    </location>
</feature>
<proteinExistence type="predicted"/>
<comment type="catalytic activity">
    <reaction evidence="17">
        <text>N-acetylneuraminate(in) + H(+)(in) = N-acetylneuraminate(out) + H(+)(out)</text>
        <dbReference type="Rhea" id="RHEA:28987"/>
        <dbReference type="ChEBI" id="CHEBI:15378"/>
        <dbReference type="ChEBI" id="CHEBI:35418"/>
    </reaction>
    <physiologicalReaction direction="right-to-left" evidence="17">
        <dbReference type="Rhea" id="RHEA:28989"/>
    </physiologicalReaction>
</comment>
<dbReference type="AlphaFoldDB" id="A0AAV2REF9"/>
<dbReference type="PROSITE" id="PS50850">
    <property type="entry name" value="MFS"/>
    <property type="match status" value="1"/>
</dbReference>
<evidence type="ECO:0000256" key="6">
    <source>
        <dbReference type="ARBA" id="ARBA00022475"/>
    </source>
</evidence>
<dbReference type="Gene3D" id="1.20.1250.20">
    <property type="entry name" value="MFS general substrate transporter like domains"/>
    <property type="match status" value="2"/>
</dbReference>
<keyword evidence="11 27" id="KW-0472">Membrane</keyword>
<keyword evidence="13" id="KW-0458">Lysosome</keyword>
<evidence type="ECO:0000256" key="8">
    <source>
        <dbReference type="ARBA" id="ARBA00022847"/>
    </source>
</evidence>
<evidence type="ECO:0000256" key="4">
    <source>
        <dbReference type="ARBA" id="ARBA00004656"/>
    </source>
</evidence>
<keyword evidence="9 27" id="KW-1133">Transmembrane helix</keyword>
<evidence type="ECO:0000256" key="9">
    <source>
        <dbReference type="ARBA" id="ARBA00022989"/>
    </source>
</evidence>
<keyword evidence="8" id="KW-0769">Symport</keyword>
<feature type="compositionally biased region" description="Polar residues" evidence="26">
    <location>
        <begin position="508"/>
        <end position="532"/>
    </location>
</feature>
<comment type="catalytic activity">
    <reaction evidence="18">
        <text>N-acetyl-L-aspartyl-L-glutamate(out) = N-acetyl-L-aspartyl-L-glutamate(in)</text>
        <dbReference type="Rhea" id="RHEA:72599"/>
        <dbReference type="ChEBI" id="CHEBI:76931"/>
    </reaction>
    <physiologicalReaction direction="left-to-right" evidence="18">
        <dbReference type="Rhea" id="RHEA:72600"/>
    </physiologicalReaction>
</comment>
<dbReference type="SUPFAM" id="SSF103473">
    <property type="entry name" value="MFS general substrate transporter"/>
    <property type="match status" value="1"/>
</dbReference>
<evidence type="ECO:0000256" key="15">
    <source>
        <dbReference type="ARBA" id="ARBA00050101"/>
    </source>
</evidence>
<name>A0AAV2REF9_MEGNR</name>
<gene>
    <name evidence="29" type="ORF">MNOR_LOCUS23073</name>
</gene>
<feature type="domain" description="Major facilitator superfamily (MFS) profile" evidence="28">
    <location>
        <begin position="33"/>
        <end position="474"/>
    </location>
</feature>
<keyword evidence="10" id="KW-0770">Synapse</keyword>
<evidence type="ECO:0000256" key="12">
    <source>
        <dbReference type="ARBA" id="ARBA00023180"/>
    </source>
</evidence>
<evidence type="ECO:0000256" key="10">
    <source>
        <dbReference type="ARBA" id="ARBA00023018"/>
    </source>
</evidence>
<feature type="transmembrane region" description="Helical" evidence="27">
    <location>
        <begin position="93"/>
        <end position="111"/>
    </location>
</feature>
<dbReference type="InterPro" id="IPR050382">
    <property type="entry name" value="MFS_Na/Anion_cotransporter"/>
</dbReference>
<feature type="compositionally biased region" description="Polar residues" evidence="26">
    <location>
        <begin position="486"/>
        <end position="495"/>
    </location>
</feature>
<dbReference type="FunFam" id="1.20.1250.20:FF:000067">
    <property type="entry name" value="sialin isoform X2"/>
    <property type="match status" value="1"/>
</dbReference>
<feature type="transmembrane region" description="Helical" evidence="27">
    <location>
        <begin position="217"/>
        <end position="237"/>
    </location>
</feature>
<keyword evidence="14" id="KW-0968">Cytoplasmic vesicle</keyword>
<dbReference type="GO" id="GO:0046942">
    <property type="term" value="P:carboxylic acid transport"/>
    <property type="evidence" value="ECO:0007669"/>
    <property type="project" value="UniProtKB-ARBA"/>
</dbReference>
<keyword evidence="6" id="KW-1003">Cell membrane</keyword>
<evidence type="ECO:0000256" key="21">
    <source>
        <dbReference type="ARBA" id="ARBA00056891"/>
    </source>
</evidence>
<evidence type="ECO:0000256" key="19">
    <source>
        <dbReference type="ARBA" id="ARBA00051447"/>
    </source>
</evidence>
<keyword evidence="7 27" id="KW-0812">Transmembrane</keyword>
<comment type="catalytic activity">
    <reaction evidence="20">
        <text>D-glucuronate(out) + H(+)(out) = D-glucuronate(in) + H(+)(in)</text>
        <dbReference type="Rhea" id="RHEA:72591"/>
        <dbReference type="ChEBI" id="CHEBI:15378"/>
        <dbReference type="ChEBI" id="CHEBI:58720"/>
    </reaction>
    <physiologicalReaction direction="left-to-right" evidence="20">
        <dbReference type="Rhea" id="RHEA:72592"/>
    </physiologicalReaction>
</comment>
<dbReference type="Proteomes" id="UP001497623">
    <property type="component" value="Unassembled WGS sequence"/>
</dbReference>
<dbReference type="PANTHER" id="PTHR11662">
    <property type="entry name" value="SOLUTE CARRIER FAMILY 17"/>
    <property type="match status" value="1"/>
</dbReference>
<evidence type="ECO:0000256" key="24">
    <source>
        <dbReference type="ARBA" id="ARBA00081195"/>
    </source>
</evidence>
<evidence type="ECO:0000256" key="13">
    <source>
        <dbReference type="ARBA" id="ARBA00023228"/>
    </source>
</evidence>
<dbReference type="GO" id="GO:0015293">
    <property type="term" value="F:symporter activity"/>
    <property type="evidence" value="ECO:0007669"/>
    <property type="project" value="UniProtKB-KW"/>
</dbReference>
<evidence type="ECO:0000256" key="22">
    <source>
        <dbReference type="ARBA" id="ARBA00069713"/>
    </source>
</evidence>
<dbReference type="CDD" id="cd17318">
    <property type="entry name" value="MFS_SLC17"/>
    <property type="match status" value="1"/>
</dbReference>
<evidence type="ECO:0000256" key="2">
    <source>
        <dbReference type="ARBA" id="ARBA00004554"/>
    </source>
</evidence>
<dbReference type="PANTHER" id="PTHR11662:SF399">
    <property type="entry name" value="FI19708P1-RELATED"/>
    <property type="match status" value="1"/>
</dbReference>
<feature type="transmembrane region" description="Helical" evidence="27">
    <location>
        <begin position="320"/>
        <end position="344"/>
    </location>
</feature>
<evidence type="ECO:0000256" key="20">
    <source>
        <dbReference type="ARBA" id="ARBA00051612"/>
    </source>
</evidence>
<dbReference type="GO" id="GO:0030672">
    <property type="term" value="C:synaptic vesicle membrane"/>
    <property type="evidence" value="ECO:0007669"/>
    <property type="project" value="UniProtKB-SubCell"/>
</dbReference>
<dbReference type="GO" id="GO:0005765">
    <property type="term" value="C:lysosomal membrane"/>
    <property type="evidence" value="ECO:0007669"/>
    <property type="project" value="UniProtKB-SubCell"/>
</dbReference>
<evidence type="ECO:0000313" key="29">
    <source>
        <dbReference type="EMBL" id="CAL4122351.1"/>
    </source>
</evidence>
<evidence type="ECO:0000256" key="3">
    <source>
        <dbReference type="ARBA" id="ARBA00004638"/>
    </source>
</evidence>
<dbReference type="GO" id="GO:0006820">
    <property type="term" value="P:monoatomic anion transport"/>
    <property type="evidence" value="ECO:0007669"/>
    <property type="project" value="TreeGrafter"/>
</dbReference>
<comment type="catalytic activity">
    <reaction evidence="16">
        <text>L-aspartate(out) = L-aspartate(in)</text>
        <dbReference type="Rhea" id="RHEA:66332"/>
        <dbReference type="ChEBI" id="CHEBI:29991"/>
    </reaction>
    <physiologicalReaction direction="left-to-right" evidence="16">
        <dbReference type="Rhea" id="RHEA:66333"/>
    </physiologicalReaction>
</comment>
<feature type="transmembrane region" description="Helical" evidence="27">
    <location>
        <begin position="123"/>
        <end position="143"/>
    </location>
</feature>
<evidence type="ECO:0000256" key="27">
    <source>
        <dbReference type="SAM" id="Phobius"/>
    </source>
</evidence>
<feature type="region of interest" description="Disordered" evidence="26">
    <location>
        <begin position="64"/>
        <end position="86"/>
    </location>
</feature>
<comment type="caution">
    <text evidence="29">The sequence shown here is derived from an EMBL/GenBank/DDBJ whole genome shotgun (WGS) entry which is preliminary data.</text>
</comment>
<comment type="catalytic activity">
    <reaction evidence="19">
        <text>L-glutamate(out) = L-glutamate(in)</text>
        <dbReference type="Rhea" id="RHEA:66336"/>
        <dbReference type="ChEBI" id="CHEBI:29985"/>
    </reaction>
    <physiologicalReaction direction="left-to-right" evidence="19">
        <dbReference type="Rhea" id="RHEA:66337"/>
    </physiologicalReaction>
</comment>
<dbReference type="InterPro" id="IPR020846">
    <property type="entry name" value="MFS_dom"/>
</dbReference>
<evidence type="ECO:0000256" key="26">
    <source>
        <dbReference type="SAM" id="MobiDB-lite"/>
    </source>
</evidence>
<accession>A0AAV2REF9</accession>
<evidence type="ECO:0000313" key="30">
    <source>
        <dbReference type="Proteomes" id="UP001497623"/>
    </source>
</evidence>
<feature type="transmembrane region" description="Helical" evidence="27">
    <location>
        <begin position="450"/>
        <end position="472"/>
    </location>
</feature>
<feature type="transmembrane region" description="Helical" evidence="27">
    <location>
        <begin position="356"/>
        <end position="376"/>
    </location>
</feature>
<dbReference type="GO" id="GO:0016323">
    <property type="term" value="C:basolateral plasma membrane"/>
    <property type="evidence" value="ECO:0007669"/>
    <property type="project" value="UniProtKB-SubCell"/>
</dbReference>
<keyword evidence="5" id="KW-0813">Transport</keyword>
<feature type="transmembrane region" description="Helical" evidence="27">
    <location>
        <begin position="27"/>
        <end position="54"/>
    </location>
</feature>
<evidence type="ECO:0000256" key="1">
    <source>
        <dbReference type="ARBA" id="ARBA00004432"/>
    </source>
</evidence>
<dbReference type="FunFam" id="1.20.1250.20:FF:000003">
    <property type="entry name" value="Solute carrier family 17 member 3"/>
    <property type="match status" value="1"/>
</dbReference>
<evidence type="ECO:0000259" key="28">
    <source>
        <dbReference type="PROSITE" id="PS50850"/>
    </source>
</evidence>
<dbReference type="EMBL" id="CAXKWB010019971">
    <property type="protein sequence ID" value="CAL4122351.1"/>
    <property type="molecule type" value="Genomic_DNA"/>
</dbReference>
<comment type="function">
    <text evidence="21">Receptor for CM101, a polysaccharide produced by group B Streptococcus with antipathoangiogenic properties.</text>
</comment>
<reference evidence="29 30" key="1">
    <citation type="submission" date="2024-05" db="EMBL/GenBank/DDBJ databases">
        <authorList>
            <person name="Wallberg A."/>
        </authorList>
    </citation>
    <scope>NUCLEOTIDE SEQUENCE [LARGE SCALE GENOMIC DNA]</scope>
</reference>
<dbReference type="InterPro" id="IPR036259">
    <property type="entry name" value="MFS_trans_sf"/>
</dbReference>
<keyword evidence="12" id="KW-0325">Glycoprotein</keyword>
<evidence type="ECO:0000256" key="5">
    <source>
        <dbReference type="ARBA" id="ARBA00022448"/>
    </source>
</evidence>
<comment type="subcellular location">
    <subcellularLocation>
        <location evidence="2">Basolateral cell membrane</location>
        <topology evidence="2">Multi-pass membrane protein</topology>
    </subcellularLocation>
    <subcellularLocation>
        <location evidence="3">Cytoplasmic vesicle</location>
        <location evidence="3">Secretory vesicle membrane</location>
        <topology evidence="3">Multi-pass membrane protein</topology>
    </subcellularLocation>
    <subcellularLocation>
        <location evidence="1">Cytoplasmic vesicle</location>
        <location evidence="1">Secretory vesicle</location>
        <location evidence="1">Synaptic vesicle membrane</location>
    </subcellularLocation>
    <subcellularLocation>
        <location evidence="4">Lysosome membrane</location>
    </subcellularLocation>
</comment>
<feature type="transmembrane region" description="Helical" evidence="27">
    <location>
        <begin position="280"/>
        <end position="300"/>
    </location>
</feature>
<feature type="region of interest" description="Disordered" evidence="26">
    <location>
        <begin position="483"/>
        <end position="532"/>
    </location>
</feature>
<evidence type="ECO:0000256" key="23">
    <source>
        <dbReference type="ARBA" id="ARBA00080244"/>
    </source>
</evidence>
<evidence type="ECO:0000256" key="16">
    <source>
        <dbReference type="ARBA" id="ARBA00050554"/>
    </source>
</evidence>
<dbReference type="Pfam" id="PF07690">
    <property type="entry name" value="MFS_1"/>
    <property type="match status" value="1"/>
</dbReference>
<feature type="transmembrane region" description="Helical" evidence="27">
    <location>
        <begin position="408"/>
        <end position="430"/>
    </location>
</feature>
<evidence type="ECO:0000256" key="14">
    <source>
        <dbReference type="ARBA" id="ARBA00023329"/>
    </source>
</evidence>
<protein>
    <recommendedName>
        <fullName evidence="22">Sialin</fullName>
    </recommendedName>
    <alternativeName>
        <fullName evidence="25">H(+)/nitrate cotransporter</fullName>
    </alternativeName>
    <alternativeName>
        <fullName evidence="23">H(+)/sialic acid cotransporter</fullName>
    </alternativeName>
    <alternativeName>
        <fullName evidence="24">Vesicular excitatory amino acid transporter</fullName>
    </alternativeName>
</protein>
<comment type="catalytic activity">
    <reaction evidence="15">
        <text>2 nitrate(out) + H(+)(out) = 2 nitrate(in) + H(+)(in)</text>
        <dbReference type="Rhea" id="RHEA:71539"/>
        <dbReference type="ChEBI" id="CHEBI:15378"/>
        <dbReference type="ChEBI" id="CHEBI:17632"/>
    </reaction>
    <physiologicalReaction direction="left-to-right" evidence="15">
        <dbReference type="Rhea" id="RHEA:71540"/>
    </physiologicalReaction>
</comment>
<dbReference type="InterPro" id="IPR011701">
    <property type="entry name" value="MFS"/>
</dbReference>
<evidence type="ECO:0000256" key="17">
    <source>
        <dbReference type="ARBA" id="ARBA00050625"/>
    </source>
</evidence>